<accession>A0A2M4B6A5</accession>
<feature type="compositionally biased region" description="Acidic residues" evidence="1">
    <location>
        <begin position="46"/>
        <end position="55"/>
    </location>
</feature>
<dbReference type="EMBL" id="GGFK01015263">
    <property type="protein sequence ID" value="MBW48584.1"/>
    <property type="molecule type" value="Transcribed_RNA"/>
</dbReference>
<reference evidence="2" key="1">
    <citation type="submission" date="2018-01" db="EMBL/GenBank/DDBJ databases">
        <title>An insight into the sialome of Amazonian anophelines.</title>
        <authorList>
            <person name="Ribeiro J.M."/>
            <person name="Scarpassa V."/>
            <person name="Calvo E."/>
        </authorList>
    </citation>
    <scope>NUCLEOTIDE SEQUENCE</scope>
    <source>
        <tissue evidence="2">Salivary glands</tissue>
    </source>
</reference>
<evidence type="ECO:0000256" key="1">
    <source>
        <dbReference type="SAM" id="MobiDB-lite"/>
    </source>
</evidence>
<name>A0A2M4B6A5_9DIPT</name>
<organism evidence="2">
    <name type="scientific">Anopheles triannulatus</name>
    <dbReference type="NCBI Taxonomy" id="58253"/>
    <lineage>
        <taxon>Eukaryota</taxon>
        <taxon>Metazoa</taxon>
        <taxon>Ecdysozoa</taxon>
        <taxon>Arthropoda</taxon>
        <taxon>Hexapoda</taxon>
        <taxon>Insecta</taxon>
        <taxon>Pterygota</taxon>
        <taxon>Neoptera</taxon>
        <taxon>Endopterygota</taxon>
        <taxon>Diptera</taxon>
        <taxon>Nematocera</taxon>
        <taxon>Culicoidea</taxon>
        <taxon>Culicidae</taxon>
        <taxon>Anophelinae</taxon>
        <taxon>Anopheles</taxon>
    </lineage>
</organism>
<evidence type="ECO:0000313" key="2">
    <source>
        <dbReference type="EMBL" id="MBW48584.1"/>
    </source>
</evidence>
<feature type="region of interest" description="Disordered" evidence="1">
    <location>
        <begin position="40"/>
        <end position="99"/>
    </location>
</feature>
<dbReference type="AlphaFoldDB" id="A0A2M4B6A5"/>
<sequence length="115" mass="12780">MNSFLRADLRFSSLISFWTAPTAPPTAAAALSFVSSEGSEWRYSSTDEDDDDEAPDVVFEPVDPELPLPSGRREEETVRPPGPTSRDPDPADETPELEFTVEMEDLLLLRLVLLL</sequence>
<proteinExistence type="predicted"/>
<protein>
    <submittedName>
        <fullName evidence="2">Putative secreted protein</fullName>
    </submittedName>
</protein>
<feature type="compositionally biased region" description="Acidic residues" evidence="1">
    <location>
        <begin position="90"/>
        <end position="99"/>
    </location>
</feature>